<dbReference type="Pfam" id="PF20143">
    <property type="entry name" value="NAD_kinase_C"/>
    <property type="match status" value="1"/>
</dbReference>
<dbReference type="GO" id="GO:0019674">
    <property type="term" value="P:NAD+ metabolic process"/>
    <property type="evidence" value="ECO:0007669"/>
    <property type="project" value="InterPro"/>
</dbReference>
<keyword evidence="1" id="KW-0418">Kinase</keyword>
<dbReference type="InterPro" id="IPR017437">
    <property type="entry name" value="ATP-NAD_kinase_PpnK-typ_C"/>
</dbReference>
<sequence>MGSANDEAVGTDALGIVGDDALADDVREAAETDAIRGPASEVLAADPAAVVAVGETALLSLVRERVGVPVLPIDAGPGYGDVEREDAAVAVEALLADEFETVRRTVLSVSVGGERVGPAMADVTLVTTEPAHISEYAVRSRGELVSRFRADGVVVSTPTGSHGYGRNAGGPILEPGTGVVGVVPVAPFAVNVDQWVVSAERPVELTVERDESEVSLSLDDRQVRAVPPHTTVEVVADGGVELVRVPASRAFFDRA</sequence>
<dbReference type="AlphaFoldDB" id="A0A8U0IFQ2"/>
<protein>
    <submittedName>
        <fullName evidence="1">ATP-NAD kinase</fullName>
    </submittedName>
</protein>
<keyword evidence="2" id="KW-1185">Reference proteome</keyword>
<dbReference type="EMBL" id="CP096658">
    <property type="protein sequence ID" value="UPV99505.1"/>
    <property type="molecule type" value="Genomic_DNA"/>
</dbReference>
<evidence type="ECO:0000313" key="1">
    <source>
        <dbReference type="EMBL" id="UPV99505.1"/>
    </source>
</evidence>
<dbReference type="GeneID" id="72190864"/>
<dbReference type="GO" id="GO:0003951">
    <property type="term" value="F:NAD+ kinase activity"/>
    <property type="evidence" value="ECO:0007669"/>
    <property type="project" value="InterPro"/>
</dbReference>
<dbReference type="InterPro" id="IPR016064">
    <property type="entry name" value="NAD/diacylglycerol_kinase_sf"/>
</dbReference>
<dbReference type="PANTHER" id="PTHR20275">
    <property type="entry name" value="NAD KINASE"/>
    <property type="match status" value="1"/>
</dbReference>
<dbReference type="Gene3D" id="3.40.50.10330">
    <property type="entry name" value="Probable inorganic polyphosphate/atp-NAD kinase, domain 1"/>
    <property type="match status" value="1"/>
</dbReference>
<dbReference type="PANTHER" id="PTHR20275:SF43">
    <property type="entry name" value="BIFUNCTIONAL NADP PHOSPHATASE_NAD KINASE"/>
    <property type="match status" value="1"/>
</dbReference>
<dbReference type="Gene3D" id="2.60.200.30">
    <property type="entry name" value="Probable inorganic polyphosphate/atp-NAD kinase, domain 2"/>
    <property type="match status" value="1"/>
</dbReference>
<dbReference type="InterPro" id="IPR017438">
    <property type="entry name" value="ATP-NAD_kinase_N"/>
</dbReference>
<gene>
    <name evidence="1" type="ORF">M0R88_13375</name>
</gene>
<reference evidence="1" key="1">
    <citation type="submission" date="2022-04" db="EMBL/GenBank/DDBJ databases">
        <title>Diverse halophilic archaea isolated from saline environments.</title>
        <authorList>
            <person name="Cui H.-L."/>
        </authorList>
    </citation>
    <scope>NUCLEOTIDE SEQUENCE</scope>
    <source>
        <strain evidence="1">XZYJT40</strain>
    </source>
</reference>
<dbReference type="Proteomes" id="UP000830434">
    <property type="component" value="Chromosome"/>
</dbReference>
<dbReference type="GO" id="GO:0006741">
    <property type="term" value="P:NADP+ biosynthetic process"/>
    <property type="evidence" value="ECO:0007669"/>
    <property type="project" value="TreeGrafter"/>
</dbReference>
<proteinExistence type="predicted"/>
<dbReference type="SUPFAM" id="SSF111331">
    <property type="entry name" value="NAD kinase/diacylglycerol kinase-like"/>
    <property type="match status" value="1"/>
</dbReference>
<keyword evidence="1" id="KW-0808">Transferase</keyword>
<name>A0A8U0IFQ2_9EURY</name>
<organism evidence="1 2">
    <name type="scientific">Halorussus gelatinilyticus</name>
    <dbReference type="NCBI Taxonomy" id="2937524"/>
    <lineage>
        <taxon>Archaea</taxon>
        <taxon>Methanobacteriati</taxon>
        <taxon>Methanobacteriota</taxon>
        <taxon>Stenosarchaea group</taxon>
        <taxon>Halobacteria</taxon>
        <taxon>Halobacteriales</taxon>
        <taxon>Haladaptataceae</taxon>
        <taxon>Halorussus</taxon>
    </lineage>
</organism>
<accession>A0A8U0IFQ2</accession>
<dbReference type="RefSeq" id="WP_248653998.1">
    <property type="nucleotide sequence ID" value="NZ_CP096658.1"/>
</dbReference>
<evidence type="ECO:0000313" key="2">
    <source>
        <dbReference type="Proteomes" id="UP000830434"/>
    </source>
</evidence>
<dbReference type="KEGG" id="haxz:M0R88_13375"/>